<comment type="caution">
    <text evidence="1">The sequence shown here is derived from an EMBL/GenBank/DDBJ whole genome shotgun (WGS) entry which is preliminary data.</text>
</comment>
<dbReference type="Proteomes" id="UP000294621">
    <property type="component" value="Unassembled WGS sequence"/>
</dbReference>
<proteinExistence type="predicted"/>
<evidence type="ECO:0000313" key="1">
    <source>
        <dbReference type="EMBL" id="TDL32280.1"/>
    </source>
</evidence>
<dbReference type="AlphaFoldDB" id="A0A4R5XLL9"/>
<dbReference type="OrthoDB" id="4578725at2"/>
<sequence length="204" mass="22753">MDEAIKGLIFDLSWGKLDHVPGDQVEQLSTWCTKLALLRTHLDRGREQESPLELTHRFYGDRKALGPNTVQVARVLDTDSAISGNIARELRGMSNSSKELGEQLDAVHLVTFQIGQLFFQVGLSTSSDWSKGEMKSLLAAGRRNRTERVRTLRAGEDVAFESGLTQAEVLDVIETCRMVSQVSAHRESRLMKEAMLSVARGRRA</sequence>
<gene>
    <name evidence="1" type="ORF">E2R57_19560</name>
</gene>
<organism evidence="1 2">
    <name type="scientific">Arthrobacter nitrophenolicus</name>
    <dbReference type="NCBI Taxonomy" id="683150"/>
    <lineage>
        <taxon>Bacteria</taxon>
        <taxon>Bacillati</taxon>
        <taxon>Actinomycetota</taxon>
        <taxon>Actinomycetes</taxon>
        <taxon>Micrococcales</taxon>
        <taxon>Micrococcaceae</taxon>
        <taxon>Arthrobacter</taxon>
    </lineage>
</organism>
<dbReference type="RefSeq" id="WP_133351908.1">
    <property type="nucleotide sequence ID" value="NZ_SMZQ01000014.1"/>
</dbReference>
<protein>
    <submittedName>
        <fullName evidence="1">Uncharacterized protein</fullName>
    </submittedName>
</protein>
<dbReference type="EMBL" id="SMZQ01000014">
    <property type="protein sequence ID" value="TDL32280.1"/>
    <property type="molecule type" value="Genomic_DNA"/>
</dbReference>
<evidence type="ECO:0000313" key="2">
    <source>
        <dbReference type="Proteomes" id="UP000294621"/>
    </source>
</evidence>
<reference evidence="1 2" key="1">
    <citation type="submission" date="2019-03" db="EMBL/GenBank/DDBJ databases">
        <title>Genome Sequencing and Assembly of Various Microbes Isolated from Partially Reclaimed Soil and Acid Mine Drainage (AMD) Site.</title>
        <authorList>
            <person name="Steinbock B."/>
            <person name="Bechtold R."/>
            <person name="Sevigny J.L."/>
            <person name="Thomas D."/>
            <person name="Cuthill L.R."/>
            <person name="Aveiro Johannsen E.J."/>
            <person name="Thomas K."/>
            <person name="Ghosh A."/>
        </authorList>
    </citation>
    <scope>NUCLEOTIDE SEQUENCE [LARGE SCALE GENOMIC DNA]</scope>
    <source>
        <strain evidence="1 2">S-A1</strain>
    </source>
</reference>
<name>A0A4R5XLL9_9MICC</name>
<accession>A0A4R5XLL9</accession>